<comment type="subcellular location">
    <subcellularLocation>
        <location evidence="1">Cell outer membrane</location>
    </subcellularLocation>
</comment>
<dbReference type="Proteomes" id="UP000186917">
    <property type="component" value="Unassembled WGS sequence"/>
</dbReference>
<keyword evidence="3" id="KW-0732">Signal</keyword>
<dbReference type="SUPFAM" id="SSF48452">
    <property type="entry name" value="TPR-like"/>
    <property type="match status" value="1"/>
</dbReference>
<proteinExistence type="inferred from homology"/>
<evidence type="ECO:0000256" key="3">
    <source>
        <dbReference type="ARBA" id="ARBA00022729"/>
    </source>
</evidence>
<evidence type="ECO:0000259" key="7">
    <source>
        <dbReference type="Pfam" id="PF14322"/>
    </source>
</evidence>
<protein>
    <submittedName>
        <fullName evidence="8">Starch-binding associating with outer membrane</fullName>
    </submittedName>
</protein>
<evidence type="ECO:0000256" key="1">
    <source>
        <dbReference type="ARBA" id="ARBA00004442"/>
    </source>
</evidence>
<dbReference type="AlphaFoldDB" id="A0A1N7R914"/>
<dbReference type="InterPro" id="IPR033985">
    <property type="entry name" value="SusD-like_N"/>
</dbReference>
<dbReference type="Pfam" id="PF07980">
    <property type="entry name" value="SusD_RagB"/>
    <property type="match status" value="1"/>
</dbReference>
<dbReference type="STRING" id="477680.SAMN05421788_110237"/>
<dbReference type="Pfam" id="PF14322">
    <property type="entry name" value="SusD-like_3"/>
    <property type="match status" value="1"/>
</dbReference>
<dbReference type="PROSITE" id="PS51257">
    <property type="entry name" value="PROKAR_LIPOPROTEIN"/>
    <property type="match status" value="1"/>
</dbReference>
<gene>
    <name evidence="8" type="ORF">SAMN05421788_110237</name>
</gene>
<accession>A0A1N7R914</accession>
<evidence type="ECO:0000256" key="4">
    <source>
        <dbReference type="ARBA" id="ARBA00023136"/>
    </source>
</evidence>
<feature type="domain" description="RagB/SusD" evidence="6">
    <location>
        <begin position="399"/>
        <end position="598"/>
    </location>
</feature>
<dbReference type="InterPro" id="IPR011990">
    <property type="entry name" value="TPR-like_helical_dom_sf"/>
</dbReference>
<sequence length="598" mass="66474">MKLSIIHKNIVKPICMLVLLTSVFSCKKYLTNDPVSSFAPEYVFSDVVNAQKAVLGAYACLAGDQGYGIRISMYYSYDDDLMMGQGSTPYPDNERRDIAHYNVTASNTQLAAPFLQLYAGVERANLCIYYIPKMALYSSGSEQQKKDLKRLHGEALTLRAQFYLELLRNWGDLPAQYEPAFQVADLYQPKTDRDSIYNHLLDDLALAETLVPWRTEVSKDERITQGAVRGLRARIALFRGGYSLRRASSSYGQTMARPADYKTYYQIAKDECAAIMQREDQHKLNSSFRSVFKDAICAKAIEPNGEVLFEVSMDGGTSALGDSKLGYYNGPRTNSKGNAALTVLPSYFYMYDSTDTRRDVMIAPYDLSATLTYTGRAGQSLVDGKFRRDWILSGTDLVNSAAQYFGVNWPILRYSDVLLMYAEADNELGGAPSATAIAALEKVRTRAYGGNASLIGTTPTDYTGFFNAIVKERALELGGEGIRKYDLIRWNLLSTRLAAVKTQLTAMAGRAAPWNNYPAKMYYKTASTSLLWAGSFYDAGSSTTPSGYTSVNWLSPSITTTISTYYAIAFQNNHSELLPIPQTVLDSYSGILKQDYGY</sequence>
<keyword evidence="5" id="KW-0998">Cell outer membrane</keyword>
<reference evidence="9" key="1">
    <citation type="submission" date="2017-01" db="EMBL/GenBank/DDBJ databases">
        <authorList>
            <person name="Varghese N."/>
            <person name="Submissions S."/>
        </authorList>
    </citation>
    <scope>NUCLEOTIDE SEQUENCE [LARGE SCALE GENOMIC DNA]</scope>
    <source>
        <strain evidence="9">DSM 21054</strain>
    </source>
</reference>
<dbReference type="Gene3D" id="1.25.40.390">
    <property type="match status" value="1"/>
</dbReference>
<dbReference type="RefSeq" id="WP_076381810.1">
    <property type="nucleotide sequence ID" value="NZ_AP017422.1"/>
</dbReference>
<evidence type="ECO:0000256" key="5">
    <source>
        <dbReference type="ARBA" id="ARBA00023237"/>
    </source>
</evidence>
<dbReference type="OrthoDB" id="5694214at2"/>
<comment type="similarity">
    <text evidence="2">Belongs to the SusD family.</text>
</comment>
<dbReference type="GO" id="GO:0009279">
    <property type="term" value="C:cell outer membrane"/>
    <property type="evidence" value="ECO:0007669"/>
    <property type="project" value="UniProtKB-SubCell"/>
</dbReference>
<name>A0A1N7R914_9BACT</name>
<keyword evidence="9" id="KW-1185">Reference proteome</keyword>
<evidence type="ECO:0000256" key="2">
    <source>
        <dbReference type="ARBA" id="ARBA00006275"/>
    </source>
</evidence>
<evidence type="ECO:0000313" key="9">
    <source>
        <dbReference type="Proteomes" id="UP000186917"/>
    </source>
</evidence>
<keyword evidence="4" id="KW-0472">Membrane</keyword>
<feature type="domain" description="SusD-like N-terminal" evidence="7">
    <location>
        <begin position="104"/>
        <end position="237"/>
    </location>
</feature>
<evidence type="ECO:0000259" key="6">
    <source>
        <dbReference type="Pfam" id="PF07980"/>
    </source>
</evidence>
<dbReference type="EMBL" id="FTOR01000010">
    <property type="protein sequence ID" value="SIT31613.1"/>
    <property type="molecule type" value="Genomic_DNA"/>
</dbReference>
<dbReference type="InterPro" id="IPR012944">
    <property type="entry name" value="SusD_RagB_dom"/>
</dbReference>
<organism evidence="8 9">
    <name type="scientific">Filimonas lacunae</name>
    <dbReference type="NCBI Taxonomy" id="477680"/>
    <lineage>
        <taxon>Bacteria</taxon>
        <taxon>Pseudomonadati</taxon>
        <taxon>Bacteroidota</taxon>
        <taxon>Chitinophagia</taxon>
        <taxon>Chitinophagales</taxon>
        <taxon>Chitinophagaceae</taxon>
        <taxon>Filimonas</taxon>
    </lineage>
</organism>
<evidence type="ECO:0000313" key="8">
    <source>
        <dbReference type="EMBL" id="SIT31613.1"/>
    </source>
</evidence>